<feature type="transmembrane region" description="Helical" evidence="1">
    <location>
        <begin position="67"/>
        <end position="89"/>
    </location>
</feature>
<dbReference type="InterPro" id="IPR019206">
    <property type="entry name" value="DUF2085_TM"/>
</dbReference>
<accession>A0A2N6K0P6</accession>
<dbReference type="Proteomes" id="UP000235036">
    <property type="component" value="Unassembled WGS sequence"/>
</dbReference>
<name>A0A2N6K0P6_FISMU</name>
<evidence type="ECO:0000256" key="1">
    <source>
        <dbReference type="SAM" id="Phobius"/>
    </source>
</evidence>
<keyword evidence="3" id="KW-1185">Reference proteome</keyword>
<organism evidence="2 3">
    <name type="scientific">Fischerella muscicola CCMEE 5323</name>
    <dbReference type="NCBI Taxonomy" id="2019572"/>
    <lineage>
        <taxon>Bacteria</taxon>
        <taxon>Bacillati</taxon>
        <taxon>Cyanobacteriota</taxon>
        <taxon>Cyanophyceae</taxon>
        <taxon>Nostocales</taxon>
        <taxon>Hapalosiphonaceae</taxon>
        <taxon>Fischerella</taxon>
    </lineage>
</organism>
<proteinExistence type="predicted"/>
<dbReference type="RefSeq" id="WP_016868936.1">
    <property type="nucleotide sequence ID" value="NZ_CAWNVR010000496.1"/>
</dbReference>
<evidence type="ECO:0000313" key="3">
    <source>
        <dbReference type="Proteomes" id="UP000235036"/>
    </source>
</evidence>
<dbReference type="AlphaFoldDB" id="A0A2N6K0P6"/>
<protein>
    <submittedName>
        <fullName evidence="2">DUF2085 domain-containing protein</fullName>
    </submittedName>
</protein>
<dbReference type="EMBL" id="NRQW01000387">
    <property type="protein sequence ID" value="PLZ87686.1"/>
    <property type="molecule type" value="Genomic_DNA"/>
</dbReference>
<evidence type="ECO:0000313" key="2">
    <source>
        <dbReference type="EMBL" id="PLZ87686.1"/>
    </source>
</evidence>
<feature type="transmembrane region" description="Helical" evidence="1">
    <location>
        <begin position="138"/>
        <end position="157"/>
    </location>
</feature>
<reference evidence="2 3" key="1">
    <citation type="submission" date="2017-08" db="EMBL/GenBank/DDBJ databases">
        <title>Genomes of Fischerella (Mastigocladus) sp. strains.</title>
        <authorList>
            <person name="Miller S.R."/>
        </authorList>
    </citation>
    <scope>NUCLEOTIDE SEQUENCE [LARGE SCALE GENOMIC DNA]</scope>
    <source>
        <strain evidence="2 3">CCMEE 5323</strain>
    </source>
</reference>
<comment type="caution">
    <text evidence="2">The sequence shown here is derived from an EMBL/GenBank/DDBJ whole genome shotgun (WGS) entry which is preliminary data.</text>
</comment>
<keyword evidence="1" id="KW-0812">Transmembrane</keyword>
<dbReference type="Pfam" id="PF09858">
    <property type="entry name" value="DUF2085"/>
    <property type="match status" value="1"/>
</dbReference>
<keyword evidence="1" id="KW-0472">Membrane</keyword>
<keyword evidence="1" id="KW-1133">Transmembrane helix</keyword>
<sequence length="172" mass="19024">MLQGVALGRSFRIHWVSFIADFLLLGMVIGPLAAPFLTASGLFILPGIAEIIYFMGRHVCPQPEMGMMLASPFLMAVCMRCYGTVTGLLLTRLLLGVTNGKGFYWLHQYGWSGAAIASVLMMAYPLELAAEVLGWWSFNNYVVTLFGLVTGLAWGLFTMPLLHRSKQLTVNW</sequence>
<feature type="transmembrane region" description="Helical" evidence="1">
    <location>
        <begin position="109"/>
        <end position="126"/>
    </location>
</feature>
<gene>
    <name evidence="2" type="ORF">CEN44_16925</name>
</gene>
<feature type="transmembrane region" description="Helical" evidence="1">
    <location>
        <begin position="12"/>
        <end position="30"/>
    </location>
</feature>